<evidence type="ECO:0000259" key="1">
    <source>
        <dbReference type="Pfam" id="PF03184"/>
    </source>
</evidence>
<proteinExistence type="predicted"/>
<protein>
    <recommendedName>
        <fullName evidence="1">DDE-1 domain-containing protein</fullName>
    </recommendedName>
</protein>
<accession>A0ABQ9IBE8</accession>
<gene>
    <name evidence="2" type="ORF">PR048_006607</name>
</gene>
<name>A0ABQ9IBE8_9NEOP</name>
<dbReference type="Pfam" id="PF03184">
    <property type="entry name" value="DDE_1"/>
    <property type="match status" value="1"/>
</dbReference>
<comment type="caution">
    <text evidence="2">The sequence shown here is derived from an EMBL/GenBank/DDBJ whole genome shotgun (WGS) entry which is preliminary data.</text>
</comment>
<sequence>MDQGIIKMLKQMFRKLLVCRIIQRMKPGCKPHKLKVLDAMHLLAASWNSIKSTTITNCFKTASFIENATPYPSVVLAVPCVIPSSAWKTFQSTLSVSCSFESYASVDDYVQTHANQDIEDLCAEHEEESEDESDVAVSKPAWLDKTENLDSLKHFLPVHQMFLAIFGAASGTW</sequence>
<dbReference type="Proteomes" id="UP001159363">
    <property type="component" value="Chromosome 2"/>
</dbReference>
<keyword evidence="3" id="KW-1185">Reference proteome</keyword>
<reference evidence="2 3" key="1">
    <citation type="submission" date="2023-02" db="EMBL/GenBank/DDBJ databases">
        <title>LHISI_Scaffold_Assembly.</title>
        <authorList>
            <person name="Stuart O.P."/>
            <person name="Cleave R."/>
            <person name="Magrath M.J.L."/>
            <person name="Mikheyev A.S."/>
        </authorList>
    </citation>
    <scope>NUCLEOTIDE SEQUENCE [LARGE SCALE GENOMIC DNA]</scope>
    <source>
        <strain evidence="2">Daus_M_001</strain>
        <tissue evidence="2">Leg muscle</tissue>
    </source>
</reference>
<evidence type="ECO:0000313" key="2">
    <source>
        <dbReference type="EMBL" id="KAJ8893999.1"/>
    </source>
</evidence>
<evidence type="ECO:0000313" key="3">
    <source>
        <dbReference type="Proteomes" id="UP001159363"/>
    </source>
</evidence>
<organism evidence="2 3">
    <name type="scientific">Dryococelus australis</name>
    <dbReference type="NCBI Taxonomy" id="614101"/>
    <lineage>
        <taxon>Eukaryota</taxon>
        <taxon>Metazoa</taxon>
        <taxon>Ecdysozoa</taxon>
        <taxon>Arthropoda</taxon>
        <taxon>Hexapoda</taxon>
        <taxon>Insecta</taxon>
        <taxon>Pterygota</taxon>
        <taxon>Neoptera</taxon>
        <taxon>Polyneoptera</taxon>
        <taxon>Phasmatodea</taxon>
        <taxon>Verophasmatodea</taxon>
        <taxon>Anareolatae</taxon>
        <taxon>Phasmatidae</taxon>
        <taxon>Eurycanthinae</taxon>
        <taxon>Dryococelus</taxon>
    </lineage>
</organism>
<dbReference type="EMBL" id="JARBHB010000002">
    <property type="protein sequence ID" value="KAJ8893999.1"/>
    <property type="molecule type" value="Genomic_DNA"/>
</dbReference>
<dbReference type="InterPro" id="IPR004875">
    <property type="entry name" value="DDE_SF_endonuclease_dom"/>
</dbReference>
<feature type="domain" description="DDE-1" evidence="1">
    <location>
        <begin position="1"/>
        <end position="59"/>
    </location>
</feature>